<gene>
    <name evidence="5" type="ORF">C1637_03875</name>
    <name evidence="4" type="ORF">EG342_07270</name>
</gene>
<evidence type="ECO:0000256" key="1">
    <source>
        <dbReference type="ARBA" id="ARBA00022679"/>
    </source>
</evidence>
<reference evidence="5 6" key="1">
    <citation type="submission" date="2018-01" db="EMBL/GenBank/DDBJ databases">
        <title>Draft genome sequences of Chryseobacterium lactis NCTC11390, Chryseobacterium oncorhynchi 701B-08, and Chryseobacterium viscerum 687B-08.</title>
        <authorList>
            <person name="Jeong J.-J."/>
            <person name="Lee Y.J."/>
            <person name="Park B."/>
            <person name="Choi I.-G."/>
            <person name="Kim K.D."/>
        </authorList>
    </citation>
    <scope>NUCLEOTIDE SEQUENCE [LARGE SCALE GENOMIC DNA]</scope>
    <source>
        <strain evidence="5 6">NCTC11390</strain>
    </source>
</reference>
<evidence type="ECO:0000259" key="3">
    <source>
        <dbReference type="Pfam" id="PF02709"/>
    </source>
</evidence>
<dbReference type="Pfam" id="PF02709">
    <property type="entry name" value="Glyco_transf_7C"/>
    <property type="match status" value="1"/>
</dbReference>
<dbReference type="Pfam" id="PF00535">
    <property type="entry name" value="Glycos_transf_2"/>
    <property type="match status" value="1"/>
</dbReference>
<dbReference type="Gene3D" id="3.90.550.10">
    <property type="entry name" value="Spore Coat Polysaccharide Biosynthesis Protein SpsA, Chain A"/>
    <property type="match status" value="1"/>
</dbReference>
<evidence type="ECO:0000313" key="4">
    <source>
        <dbReference type="EMBL" id="AZA81725.1"/>
    </source>
</evidence>
<sequence>MDTPLISIIVPAYNQARYLNECLQSIMDQTFKKWECIIVDDGSPDNTENIVQTWLEKDTRFKYYKKQNGGVSTARNFGIEKASGQWILPLDGDDKIENQYLELASIHFEESDIVYCYAQYFGLRNDEFVLENFQIPNMLLENQIFCTAFFKKEDWKNIGGFDETMHKGYEDWDFWLSFISLKKQNIRITRLPYTGFLYRIKEVSRNTEAMEANDDEIRNYLYNKHQLLYKENISEFKNILYENRKLKQKVNHLEKLINSKRYQLTEKIFSIFRR</sequence>
<accession>A0A3G6RSH9</accession>
<dbReference type="EMBL" id="PPEH01000001">
    <property type="protein sequence ID" value="PNW15574.1"/>
    <property type="molecule type" value="Genomic_DNA"/>
</dbReference>
<keyword evidence="1 5" id="KW-0808">Transferase</keyword>
<dbReference type="PANTHER" id="PTHR22916">
    <property type="entry name" value="GLYCOSYLTRANSFERASE"/>
    <property type="match status" value="1"/>
</dbReference>
<reference evidence="4 7" key="2">
    <citation type="submission" date="2018-11" db="EMBL/GenBank/DDBJ databases">
        <title>Proposal to divide the Flavobacteriaceae and reorganize its genera based on Amino Acid Identity values calculated from whole genome sequences.</title>
        <authorList>
            <person name="Nicholson A.C."/>
            <person name="Gulvik C.A."/>
            <person name="Whitney A.M."/>
            <person name="Humrighouse B.W."/>
            <person name="Bell M."/>
            <person name="Holmes B."/>
            <person name="Steigerwalt A.G."/>
            <person name="Villarma A."/>
            <person name="Sheth M."/>
            <person name="Batra D."/>
            <person name="Pryor J."/>
            <person name="Bernardet J.-F."/>
            <person name="Hugo C."/>
            <person name="Kampfer P."/>
            <person name="Newman J."/>
            <person name="McQuiston J.R."/>
        </authorList>
    </citation>
    <scope>NUCLEOTIDE SEQUENCE [LARGE SCALE GENOMIC DNA]</scope>
    <source>
        <strain evidence="4 7">KC_1864</strain>
    </source>
</reference>
<evidence type="ECO:0000259" key="2">
    <source>
        <dbReference type="Pfam" id="PF00535"/>
    </source>
</evidence>
<feature type="domain" description="Galactosyltransferase C-terminal" evidence="3">
    <location>
        <begin position="146"/>
        <end position="201"/>
    </location>
</feature>
<dbReference type="GO" id="GO:0016758">
    <property type="term" value="F:hexosyltransferase activity"/>
    <property type="evidence" value="ECO:0007669"/>
    <property type="project" value="UniProtKB-ARBA"/>
</dbReference>
<protein>
    <submittedName>
        <fullName evidence="5">Glycosyl transferase family 2</fullName>
    </submittedName>
    <submittedName>
        <fullName evidence="4">Glycosyltransferase family 2 protein</fullName>
    </submittedName>
</protein>
<evidence type="ECO:0000313" key="7">
    <source>
        <dbReference type="Proteomes" id="UP000279972"/>
    </source>
</evidence>
<proteinExistence type="predicted"/>
<dbReference type="KEGG" id="clac:EG342_07270"/>
<evidence type="ECO:0000313" key="5">
    <source>
        <dbReference type="EMBL" id="PNW15574.1"/>
    </source>
</evidence>
<dbReference type="SUPFAM" id="SSF53448">
    <property type="entry name" value="Nucleotide-diphospho-sugar transferases"/>
    <property type="match status" value="1"/>
</dbReference>
<dbReference type="Proteomes" id="UP000279972">
    <property type="component" value="Chromosome"/>
</dbReference>
<evidence type="ECO:0000313" key="6">
    <source>
        <dbReference type="Proteomes" id="UP000236262"/>
    </source>
</evidence>
<dbReference type="RefSeq" id="WP_103289074.1">
    <property type="nucleotide sequence ID" value="NZ_CP033924.1"/>
</dbReference>
<dbReference type="AlphaFoldDB" id="A0A3G6RSH9"/>
<dbReference type="InterPro" id="IPR027791">
    <property type="entry name" value="Galactosyl_T_C"/>
</dbReference>
<keyword evidence="7" id="KW-1185">Reference proteome</keyword>
<dbReference type="InterPro" id="IPR029044">
    <property type="entry name" value="Nucleotide-diphossugar_trans"/>
</dbReference>
<feature type="domain" description="Glycosyltransferase 2-like" evidence="2">
    <location>
        <begin position="7"/>
        <end position="124"/>
    </location>
</feature>
<dbReference type="Proteomes" id="UP000236262">
    <property type="component" value="Unassembled WGS sequence"/>
</dbReference>
<dbReference type="OrthoDB" id="597270at2"/>
<dbReference type="InterPro" id="IPR001173">
    <property type="entry name" value="Glyco_trans_2-like"/>
</dbReference>
<dbReference type="CDD" id="cd00761">
    <property type="entry name" value="Glyco_tranf_GTA_type"/>
    <property type="match status" value="1"/>
</dbReference>
<organism evidence="5 6">
    <name type="scientific">Chryseobacterium lactis</name>
    <dbReference type="NCBI Taxonomy" id="1241981"/>
    <lineage>
        <taxon>Bacteria</taxon>
        <taxon>Pseudomonadati</taxon>
        <taxon>Bacteroidota</taxon>
        <taxon>Flavobacteriia</taxon>
        <taxon>Flavobacteriales</taxon>
        <taxon>Weeksellaceae</taxon>
        <taxon>Chryseobacterium group</taxon>
        <taxon>Chryseobacterium</taxon>
    </lineage>
</organism>
<dbReference type="EMBL" id="CP033924">
    <property type="protein sequence ID" value="AZA81725.1"/>
    <property type="molecule type" value="Genomic_DNA"/>
</dbReference>
<name>A0A3G6RSH9_CHRLC</name>